<organism evidence="1">
    <name type="scientific">Anopheles sinensis</name>
    <name type="common">Mosquito</name>
    <dbReference type="NCBI Taxonomy" id="74873"/>
    <lineage>
        <taxon>Eukaryota</taxon>
        <taxon>Metazoa</taxon>
        <taxon>Ecdysozoa</taxon>
        <taxon>Arthropoda</taxon>
        <taxon>Hexapoda</taxon>
        <taxon>Insecta</taxon>
        <taxon>Pterygota</taxon>
        <taxon>Neoptera</taxon>
        <taxon>Endopterygota</taxon>
        <taxon>Diptera</taxon>
        <taxon>Nematocera</taxon>
        <taxon>Culicoidea</taxon>
        <taxon>Culicidae</taxon>
        <taxon>Anophelinae</taxon>
        <taxon>Anopheles</taxon>
    </lineage>
</organism>
<dbReference type="AlphaFoldDB" id="A0A084VEB0"/>
<gene>
    <name evidence="1" type="ORF">ZHAS_00003425</name>
</gene>
<dbReference type="EMBL" id="ATLV01012265">
    <property type="status" value="NOT_ANNOTATED_CDS"/>
    <property type="molecule type" value="Genomic_DNA"/>
</dbReference>
<dbReference type="Proteomes" id="UP000030765">
    <property type="component" value="Unassembled WGS sequence"/>
</dbReference>
<name>A0A084VEB0_ANOSI</name>
<evidence type="ECO:0000313" key="3">
    <source>
        <dbReference type="Proteomes" id="UP000030765"/>
    </source>
</evidence>
<keyword evidence="3" id="KW-1185">Reference proteome</keyword>
<dbReference type="EnsemblMetazoa" id="ASIC003425-RA">
    <property type="protein sequence ID" value="ASIC003425-PA"/>
    <property type="gene ID" value="ASIC003425"/>
</dbReference>
<dbReference type="EMBL" id="KE524776">
    <property type="protein sequence ID" value="KFB36304.1"/>
    <property type="molecule type" value="Genomic_DNA"/>
</dbReference>
<dbReference type="GO" id="GO:0016787">
    <property type="term" value="F:hydrolase activity"/>
    <property type="evidence" value="ECO:0007669"/>
    <property type="project" value="UniProtKB-KW"/>
</dbReference>
<reference evidence="2" key="2">
    <citation type="submission" date="2020-05" db="UniProtKB">
        <authorList>
            <consortium name="EnsemblMetazoa"/>
        </authorList>
    </citation>
    <scope>IDENTIFICATION</scope>
</reference>
<keyword evidence="1" id="KW-0378">Hydrolase</keyword>
<reference evidence="1 3" key="1">
    <citation type="journal article" date="2014" name="BMC Genomics">
        <title>Genome sequence of Anopheles sinensis provides insight into genetics basis of mosquito competence for malaria parasites.</title>
        <authorList>
            <person name="Zhou D."/>
            <person name="Zhang D."/>
            <person name="Ding G."/>
            <person name="Shi L."/>
            <person name="Hou Q."/>
            <person name="Ye Y."/>
            <person name="Xu Y."/>
            <person name="Zhou H."/>
            <person name="Xiong C."/>
            <person name="Li S."/>
            <person name="Yu J."/>
            <person name="Hong S."/>
            <person name="Yu X."/>
            <person name="Zou P."/>
            <person name="Chen C."/>
            <person name="Chang X."/>
            <person name="Wang W."/>
            <person name="Lv Y."/>
            <person name="Sun Y."/>
            <person name="Ma L."/>
            <person name="Shen B."/>
            <person name="Zhu C."/>
        </authorList>
    </citation>
    <scope>NUCLEOTIDE SEQUENCE [LARGE SCALE GENOMIC DNA]</scope>
</reference>
<sequence length="96" mass="10922">MTHHDASAFPCPDDLVARLVQKSCNSPRKLNACAAARWCYEFEPHACRLLCCPVHMNRILPVLKLKRRKKELEPCGKRWARTGVNILGNNNPAPWS</sequence>
<dbReference type="VEuPathDB" id="VectorBase:ASIC003425"/>
<evidence type="ECO:0000313" key="2">
    <source>
        <dbReference type="EnsemblMetazoa" id="ASIC003425-PA"/>
    </source>
</evidence>
<protein>
    <submittedName>
        <fullName evidence="1 2">Leukotriene A-4 hydrolase, putative</fullName>
    </submittedName>
</protein>
<proteinExistence type="predicted"/>
<accession>A0A084VEB0</accession>
<evidence type="ECO:0000313" key="1">
    <source>
        <dbReference type="EMBL" id="KFB36304.1"/>
    </source>
</evidence>